<feature type="transmembrane region" description="Helical" evidence="1">
    <location>
        <begin position="56"/>
        <end position="76"/>
    </location>
</feature>
<keyword evidence="1" id="KW-0812">Transmembrane</keyword>
<evidence type="ECO:0000256" key="1">
    <source>
        <dbReference type="SAM" id="Phobius"/>
    </source>
</evidence>
<protein>
    <recommendedName>
        <fullName evidence="4">Transmembrane protein</fullName>
    </recommendedName>
</protein>
<sequence>MIDKSVSRRALRDLTPIKHGGNLFSCACRYRHINRRFDIVAETSKMTKKTRPKRQIILVCCYLVFVLQLVSFHTFVSFRYKWFLIFNGLSSFEPFETGSLVLLRASMWRTKATITRKYKRKRSFLLIWASGNPSRSAPLS</sequence>
<organism evidence="2 3">
    <name type="scientific">Carya illinoinensis</name>
    <name type="common">Pecan</name>
    <dbReference type="NCBI Taxonomy" id="32201"/>
    <lineage>
        <taxon>Eukaryota</taxon>
        <taxon>Viridiplantae</taxon>
        <taxon>Streptophyta</taxon>
        <taxon>Embryophyta</taxon>
        <taxon>Tracheophyta</taxon>
        <taxon>Spermatophyta</taxon>
        <taxon>Magnoliopsida</taxon>
        <taxon>eudicotyledons</taxon>
        <taxon>Gunneridae</taxon>
        <taxon>Pentapetalae</taxon>
        <taxon>rosids</taxon>
        <taxon>fabids</taxon>
        <taxon>Fagales</taxon>
        <taxon>Juglandaceae</taxon>
        <taxon>Carya</taxon>
    </lineage>
</organism>
<reference evidence="2" key="1">
    <citation type="submission" date="2021-01" db="EMBL/GenBank/DDBJ databases">
        <authorList>
            <person name="Lovell J.T."/>
            <person name="Bentley N."/>
            <person name="Bhattarai G."/>
            <person name="Jenkins J.W."/>
            <person name="Sreedasyam A."/>
            <person name="Alarcon Y."/>
            <person name="Bock C."/>
            <person name="Boston L."/>
            <person name="Carlson J."/>
            <person name="Cervantes K."/>
            <person name="Clermont K."/>
            <person name="Krom N."/>
            <person name="Kubenka K."/>
            <person name="Mamidi S."/>
            <person name="Mattison C."/>
            <person name="Monteros M."/>
            <person name="Pisani C."/>
            <person name="Plott C."/>
            <person name="Rajasekar S."/>
            <person name="Rhein H.S."/>
            <person name="Rohla C."/>
            <person name="Song M."/>
            <person name="Hilaire R.S."/>
            <person name="Shu S."/>
            <person name="Wells L."/>
            <person name="Wang X."/>
            <person name="Webber J."/>
            <person name="Heerema R.J."/>
            <person name="Klein P."/>
            <person name="Conner P."/>
            <person name="Grauke L."/>
            <person name="Grimwood J."/>
            <person name="Schmutz J."/>
            <person name="Randall J.J."/>
        </authorList>
    </citation>
    <scope>NUCLEOTIDE SEQUENCE</scope>
    <source>
        <tissue evidence="2">Leaf</tissue>
    </source>
</reference>
<keyword evidence="1" id="KW-1133">Transmembrane helix</keyword>
<comment type="caution">
    <text evidence="2">The sequence shown here is derived from an EMBL/GenBank/DDBJ whole genome shotgun (WGS) entry which is preliminary data.</text>
</comment>
<gene>
    <name evidence="2" type="ORF">I3842_03G089200</name>
</gene>
<proteinExistence type="predicted"/>
<accession>A0A922FE93</accession>
<keyword evidence="1" id="KW-0472">Membrane</keyword>
<evidence type="ECO:0000313" key="3">
    <source>
        <dbReference type="Proteomes" id="UP000811246"/>
    </source>
</evidence>
<dbReference type="AlphaFoldDB" id="A0A922FE93"/>
<evidence type="ECO:0000313" key="2">
    <source>
        <dbReference type="EMBL" id="KAG6720973.1"/>
    </source>
</evidence>
<evidence type="ECO:0008006" key="4">
    <source>
        <dbReference type="Google" id="ProtNLM"/>
    </source>
</evidence>
<dbReference type="EMBL" id="CM031827">
    <property type="protein sequence ID" value="KAG6720973.1"/>
    <property type="molecule type" value="Genomic_DNA"/>
</dbReference>
<dbReference type="Proteomes" id="UP000811246">
    <property type="component" value="Chromosome 3"/>
</dbReference>
<name>A0A922FE93_CARIL</name>